<evidence type="ECO:0000313" key="2">
    <source>
        <dbReference type="Proteomes" id="UP000231162"/>
    </source>
</evidence>
<comment type="caution">
    <text evidence="1">The sequence shown here is derived from an EMBL/GenBank/DDBJ whole genome shotgun (WGS) entry which is preliminary data.</text>
</comment>
<dbReference type="EMBL" id="PEZX01000017">
    <property type="protein sequence ID" value="PIS07085.1"/>
    <property type="molecule type" value="Genomic_DNA"/>
</dbReference>
<organism evidence="1 2">
    <name type="scientific">Candidatus Berkelbacteria bacterium CG10_big_fil_rev_8_21_14_0_10_43_14</name>
    <dbReference type="NCBI Taxonomy" id="1974515"/>
    <lineage>
        <taxon>Bacteria</taxon>
        <taxon>Candidatus Berkelbacteria</taxon>
    </lineage>
</organism>
<proteinExistence type="predicted"/>
<gene>
    <name evidence="1" type="ORF">COT79_01085</name>
</gene>
<sequence length="70" mass="7496">MLLRVIAGLVPNESEGTRRNNLTPRHCECNEAILHESRSPLAYALAMTGGEVITSPPPPVIASVTKQSLS</sequence>
<dbReference type="AlphaFoldDB" id="A0A2M6R965"/>
<protein>
    <submittedName>
        <fullName evidence="1">Uncharacterized protein</fullName>
    </submittedName>
</protein>
<name>A0A2M6R965_9BACT</name>
<evidence type="ECO:0000313" key="1">
    <source>
        <dbReference type="EMBL" id="PIS07085.1"/>
    </source>
</evidence>
<reference evidence="2" key="1">
    <citation type="submission" date="2017-09" db="EMBL/GenBank/DDBJ databases">
        <title>Depth-based differentiation of microbial function through sediment-hosted aquifers and enrichment of novel symbionts in the deep terrestrial subsurface.</title>
        <authorList>
            <person name="Probst A.J."/>
            <person name="Ladd B."/>
            <person name="Jarett J.K."/>
            <person name="Geller-Mcgrath D.E."/>
            <person name="Sieber C.M.K."/>
            <person name="Emerson J.B."/>
            <person name="Anantharaman K."/>
            <person name="Thomas B.C."/>
            <person name="Malmstrom R."/>
            <person name="Stieglmeier M."/>
            <person name="Klingl A."/>
            <person name="Woyke T."/>
            <person name="Ryan C.M."/>
            <person name="Banfield J.F."/>
        </authorList>
    </citation>
    <scope>NUCLEOTIDE SEQUENCE [LARGE SCALE GENOMIC DNA]</scope>
</reference>
<dbReference type="Proteomes" id="UP000231162">
    <property type="component" value="Unassembled WGS sequence"/>
</dbReference>
<accession>A0A2M6R965</accession>